<sequence length="287" mass="34140">MHHKNKRFPFTERENFIIRESVNRLGEDWDTIARKLPGRTPKQIHDRYINYLRQGLKVGPWTKEEDEILIRMYNAIGSKWSKMMVRLPGRSGNDIKNRWHKHLMKYTIENDQKKEKPKESFLNNNYHTSDNYFISNKNDSDISQNNESKDIIGKNTPKNLSDETFHQSIDSEDENKFFLDGKNVNFQQQIQFDLQNFDFVKSCEENVMKNNHMQHACQRDNMNSNQNQCEIKLINKIDINGNSLKMNNNVLKSNIMTNLGSSIFNLDYEVQEYLEGFNFQKIDFPWI</sequence>
<feature type="domain" description="HTH myb-type" evidence="2">
    <location>
        <begin position="1"/>
        <end position="52"/>
    </location>
</feature>
<feature type="domain" description="Myb-like" evidence="1">
    <location>
        <begin position="53"/>
        <end position="103"/>
    </location>
</feature>
<dbReference type="SUPFAM" id="SSF46689">
    <property type="entry name" value="Homeodomain-like"/>
    <property type="match status" value="1"/>
</dbReference>
<evidence type="ECO:0000313" key="4">
    <source>
        <dbReference type="Proteomes" id="UP001470230"/>
    </source>
</evidence>
<evidence type="ECO:0000259" key="1">
    <source>
        <dbReference type="PROSITE" id="PS50090"/>
    </source>
</evidence>
<dbReference type="Gene3D" id="1.10.10.60">
    <property type="entry name" value="Homeodomain-like"/>
    <property type="match status" value="2"/>
</dbReference>
<organism evidence="3 4">
    <name type="scientific">Tritrichomonas musculus</name>
    <dbReference type="NCBI Taxonomy" id="1915356"/>
    <lineage>
        <taxon>Eukaryota</taxon>
        <taxon>Metamonada</taxon>
        <taxon>Parabasalia</taxon>
        <taxon>Tritrichomonadida</taxon>
        <taxon>Tritrichomonadidae</taxon>
        <taxon>Tritrichomonas</taxon>
    </lineage>
</organism>
<dbReference type="PROSITE" id="PS51294">
    <property type="entry name" value="HTH_MYB"/>
    <property type="match status" value="2"/>
</dbReference>
<dbReference type="PANTHER" id="PTHR45614:SF69">
    <property type="entry name" value="CHROMOSOME UNDETERMINED SCAFFOLD_38, WHOLE GENOME SHOTGUN SEQUENCE"/>
    <property type="match status" value="1"/>
</dbReference>
<comment type="caution">
    <text evidence="3">The sequence shown here is derived from an EMBL/GenBank/DDBJ whole genome shotgun (WGS) entry which is preliminary data.</text>
</comment>
<dbReference type="CDD" id="cd00167">
    <property type="entry name" value="SANT"/>
    <property type="match status" value="2"/>
</dbReference>
<evidence type="ECO:0000259" key="2">
    <source>
        <dbReference type="PROSITE" id="PS51294"/>
    </source>
</evidence>
<proteinExistence type="predicted"/>
<accession>A0ABR2IRW3</accession>
<protein>
    <recommendedName>
        <fullName evidence="5">Myb-like DNA-binding domain containing protein</fullName>
    </recommendedName>
</protein>
<dbReference type="Pfam" id="PF00249">
    <property type="entry name" value="Myb_DNA-binding"/>
    <property type="match status" value="2"/>
</dbReference>
<evidence type="ECO:0000313" key="3">
    <source>
        <dbReference type="EMBL" id="KAK8867203.1"/>
    </source>
</evidence>
<gene>
    <name evidence="3" type="ORF">M9Y10_010180</name>
</gene>
<dbReference type="InterPro" id="IPR001005">
    <property type="entry name" value="SANT/Myb"/>
</dbReference>
<dbReference type="Proteomes" id="UP001470230">
    <property type="component" value="Unassembled WGS sequence"/>
</dbReference>
<dbReference type="PROSITE" id="PS50090">
    <property type="entry name" value="MYB_LIKE"/>
    <property type="match status" value="2"/>
</dbReference>
<dbReference type="InterPro" id="IPR017930">
    <property type="entry name" value="Myb_dom"/>
</dbReference>
<dbReference type="SMART" id="SM00717">
    <property type="entry name" value="SANT"/>
    <property type="match status" value="2"/>
</dbReference>
<dbReference type="InterPro" id="IPR009057">
    <property type="entry name" value="Homeodomain-like_sf"/>
</dbReference>
<keyword evidence="4" id="KW-1185">Reference proteome</keyword>
<dbReference type="EMBL" id="JAPFFF010000015">
    <property type="protein sequence ID" value="KAK8867203.1"/>
    <property type="molecule type" value="Genomic_DNA"/>
</dbReference>
<dbReference type="PANTHER" id="PTHR45614">
    <property type="entry name" value="MYB PROTEIN-RELATED"/>
    <property type="match status" value="1"/>
</dbReference>
<reference evidence="3 4" key="1">
    <citation type="submission" date="2024-04" db="EMBL/GenBank/DDBJ databases">
        <title>Tritrichomonas musculus Genome.</title>
        <authorList>
            <person name="Alves-Ferreira E."/>
            <person name="Grigg M."/>
            <person name="Lorenzi H."/>
            <person name="Galac M."/>
        </authorList>
    </citation>
    <scope>NUCLEOTIDE SEQUENCE [LARGE SCALE GENOMIC DNA]</scope>
    <source>
        <strain evidence="3 4">EAF2021</strain>
    </source>
</reference>
<feature type="domain" description="HTH myb-type" evidence="2">
    <location>
        <begin position="53"/>
        <end position="107"/>
    </location>
</feature>
<dbReference type="InterPro" id="IPR050560">
    <property type="entry name" value="MYB_TF"/>
</dbReference>
<name>A0ABR2IRW3_9EUKA</name>
<evidence type="ECO:0008006" key="5">
    <source>
        <dbReference type="Google" id="ProtNLM"/>
    </source>
</evidence>
<feature type="domain" description="Myb-like" evidence="1">
    <location>
        <begin position="2"/>
        <end position="52"/>
    </location>
</feature>